<keyword evidence="6" id="KW-0574">Periplasm</keyword>
<dbReference type="Gene3D" id="1.10.530.10">
    <property type="match status" value="1"/>
</dbReference>
<dbReference type="GO" id="GO:0042597">
    <property type="term" value="C:periplasmic space"/>
    <property type="evidence" value="ECO:0007669"/>
    <property type="project" value="UniProtKB-SubCell"/>
</dbReference>
<comment type="similarity">
    <text evidence="4">In the C-terminal section; belongs to the glycosyl hydrolase 73 family.</text>
</comment>
<organism evidence="13 14">
    <name type="scientific">Halomonas huangheensis</name>
    <dbReference type="NCBI Taxonomy" id="1178482"/>
    <lineage>
        <taxon>Bacteria</taxon>
        <taxon>Pseudomonadati</taxon>
        <taxon>Pseudomonadota</taxon>
        <taxon>Gammaproteobacteria</taxon>
        <taxon>Oceanospirillales</taxon>
        <taxon>Halomonadaceae</taxon>
        <taxon>Halomonas</taxon>
    </lineage>
</organism>
<evidence type="ECO:0000256" key="1">
    <source>
        <dbReference type="ARBA" id="ARBA00002954"/>
    </source>
</evidence>
<gene>
    <name evidence="13" type="ORF">BJB45_19580</name>
</gene>
<keyword evidence="7" id="KW-1005">Bacterial flagellum biogenesis</keyword>
<evidence type="ECO:0000256" key="2">
    <source>
        <dbReference type="ARBA" id="ARBA00004418"/>
    </source>
</evidence>
<dbReference type="eggNOG" id="COG1705">
    <property type="taxonomic scope" value="Bacteria"/>
</dbReference>
<dbReference type="InterPro" id="IPR002901">
    <property type="entry name" value="MGlyc_endo_b_GlcNAc-like_dom"/>
</dbReference>
<evidence type="ECO:0000256" key="3">
    <source>
        <dbReference type="ARBA" id="ARBA00006880"/>
    </source>
</evidence>
<protein>
    <recommendedName>
        <fullName evidence="5">Peptidoglycan hydrolase FlgJ</fullName>
    </recommendedName>
    <alternativeName>
        <fullName evidence="11">Muramidase FlgJ</fullName>
    </alternativeName>
</protein>
<keyword evidence="9" id="KW-0326">Glycosidase</keyword>
<accession>W1N5M0</accession>
<dbReference type="PANTHER" id="PTHR33308">
    <property type="entry name" value="PEPTIDOGLYCAN HYDROLASE FLGJ"/>
    <property type="match status" value="1"/>
</dbReference>
<keyword evidence="14" id="KW-1185">Reference proteome</keyword>
<comment type="similarity">
    <text evidence="3">In the N-terminal section; belongs to the FlgJ family.</text>
</comment>
<evidence type="ECO:0000256" key="6">
    <source>
        <dbReference type="ARBA" id="ARBA00022764"/>
    </source>
</evidence>
<dbReference type="GO" id="GO:0004040">
    <property type="term" value="F:amidase activity"/>
    <property type="evidence" value="ECO:0007669"/>
    <property type="project" value="InterPro"/>
</dbReference>
<evidence type="ECO:0000313" key="13">
    <source>
        <dbReference type="EMBL" id="ERL50799.1"/>
    </source>
</evidence>
<dbReference type="InterPro" id="IPR019301">
    <property type="entry name" value="Flagellar_prot_FlgJ_N"/>
</dbReference>
<keyword evidence="8" id="KW-0378">Hydrolase</keyword>
<dbReference type="GO" id="GO:0071555">
    <property type="term" value="P:cell wall organization"/>
    <property type="evidence" value="ECO:0007669"/>
    <property type="project" value="UniProtKB-KW"/>
</dbReference>
<dbReference type="GO" id="GO:0071973">
    <property type="term" value="P:bacterial-type flagellum-dependent cell motility"/>
    <property type="evidence" value="ECO:0007669"/>
    <property type="project" value="TreeGrafter"/>
</dbReference>
<dbReference type="Pfam" id="PF10135">
    <property type="entry name" value="Rod-binding"/>
    <property type="match status" value="1"/>
</dbReference>
<comment type="caution">
    <text evidence="13">The sequence shown here is derived from an EMBL/GenBank/DDBJ whole genome shotgun (WGS) entry which is preliminary data.</text>
</comment>
<dbReference type="PANTHER" id="PTHR33308:SF9">
    <property type="entry name" value="PEPTIDOGLYCAN HYDROLASE FLGJ"/>
    <property type="match status" value="1"/>
</dbReference>
<evidence type="ECO:0000256" key="4">
    <source>
        <dbReference type="ARBA" id="ARBA00007974"/>
    </source>
</evidence>
<name>W1N5M0_9GAMM</name>
<dbReference type="GO" id="GO:0016798">
    <property type="term" value="F:hydrolase activity, acting on glycosyl bonds"/>
    <property type="evidence" value="ECO:0007669"/>
    <property type="project" value="UniProtKB-KW"/>
</dbReference>
<evidence type="ECO:0000313" key="14">
    <source>
        <dbReference type="Proteomes" id="UP000019113"/>
    </source>
</evidence>
<evidence type="ECO:0000259" key="12">
    <source>
        <dbReference type="SMART" id="SM00047"/>
    </source>
</evidence>
<dbReference type="InterPro" id="IPR013377">
    <property type="entry name" value="FlgJ"/>
</dbReference>
<evidence type="ECO:0000256" key="10">
    <source>
        <dbReference type="ARBA" id="ARBA00023316"/>
    </source>
</evidence>
<dbReference type="Proteomes" id="UP000019113">
    <property type="component" value="Unassembled WGS sequence"/>
</dbReference>
<evidence type="ECO:0000256" key="9">
    <source>
        <dbReference type="ARBA" id="ARBA00023295"/>
    </source>
</evidence>
<comment type="function">
    <text evidence="1">Flagellum-specific muramidase which hydrolyzes the peptidoglycan layer to assemble the rod structure in the periplasmic space.</text>
</comment>
<dbReference type="Pfam" id="PF01832">
    <property type="entry name" value="Glucosaminidase"/>
    <property type="match status" value="1"/>
</dbReference>
<dbReference type="OrthoDB" id="289937at2"/>
<feature type="domain" description="Mannosyl-glycoprotein endo-beta-N-acetylglucosamidase-like" evidence="12">
    <location>
        <begin position="189"/>
        <end position="342"/>
    </location>
</feature>
<evidence type="ECO:0000256" key="11">
    <source>
        <dbReference type="ARBA" id="ARBA00030835"/>
    </source>
</evidence>
<keyword evidence="10" id="KW-0961">Cell wall biogenesis/degradation</keyword>
<proteinExistence type="inferred from homology"/>
<dbReference type="SMART" id="SM00047">
    <property type="entry name" value="LYZ2"/>
    <property type="match status" value="1"/>
</dbReference>
<dbReference type="PATRIC" id="fig|1178482.3.peg.2371"/>
<dbReference type="NCBIfam" id="TIGR02541">
    <property type="entry name" value="flagell_FlgJ"/>
    <property type="match status" value="1"/>
</dbReference>
<dbReference type="AlphaFoldDB" id="W1N5M0"/>
<comment type="subcellular location">
    <subcellularLocation>
        <location evidence="2">Periplasm</location>
    </subcellularLocation>
</comment>
<dbReference type="Gene3D" id="2.10.70.40">
    <property type="entry name" value="peptidoglycan hydrolase"/>
    <property type="match status" value="1"/>
</dbReference>
<reference evidence="13 14" key="1">
    <citation type="submission" date="2013-08" db="EMBL/GenBank/DDBJ databases">
        <title>draft genome of Halomonas huanghegensis, strain BJGMM-B45T.</title>
        <authorList>
            <person name="Miao C."/>
            <person name="Wan Y."/>
            <person name="Jin W."/>
        </authorList>
    </citation>
    <scope>NUCLEOTIDE SEQUENCE [LARGE SCALE GENOMIC DNA]</scope>
    <source>
        <strain evidence="13 14">BJGMM-B45</strain>
    </source>
</reference>
<evidence type="ECO:0000256" key="7">
    <source>
        <dbReference type="ARBA" id="ARBA00022795"/>
    </source>
</evidence>
<dbReference type="eggNOG" id="COG3951">
    <property type="taxonomic scope" value="Bacteria"/>
</dbReference>
<dbReference type="GO" id="GO:0044780">
    <property type="term" value="P:bacterial-type flagellum assembly"/>
    <property type="evidence" value="ECO:0007669"/>
    <property type="project" value="InterPro"/>
</dbReference>
<dbReference type="EMBL" id="AVBC01000035">
    <property type="protein sequence ID" value="ERL50799.1"/>
    <property type="molecule type" value="Genomic_DNA"/>
</dbReference>
<evidence type="ECO:0000256" key="5">
    <source>
        <dbReference type="ARBA" id="ARBA00013433"/>
    </source>
</evidence>
<sequence length="381" mass="40129">MSVSNSFSGGLSASALSGASLASGATGQAGFALDMQGLQRLKSSARNHEGAAAEEAARQFEALFIDMMMKSMREATPSAGLTDSRETQFYQSLLDKQWSQTMASRGIGLADQLLEQLGAPKASTRAEHIEQLIAGIPRGTPRPLDNALRTDVSSDDDVAMPDSFLDELGAISEDLDPQQASARIAGSGAGEAPQHVREFVARLSEPAEAASRTSGVPAELILAQAALETGWGRREIATANGGNSYNLFGIKAGSSWQGPTTRITTHEVADGQRYRIQDDFRVYGSFEEAFTDYARLISDNPRYASVATADSPSAAAQALQRGGYATDPAYAAKLIAVMNTMGPLPGAVEDSATAVARQQSSTAVESELVARVDTVDPTAIF</sequence>
<evidence type="ECO:0000256" key="8">
    <source>
        <dbReference type="ARBA" id="ARBA00022801"/>
    </source>
</evidence>
<dbReference type="PRINTS" id="PR01002">
    <property type="entry name" value="FLGFLGJ"/>
</dbReference>
<dbReference type="RefSeq" id="WP_021819323.1">
    <property type="nucleotide sequence ID" value="NZ_AVBC01000035.1"/>
</dbReference>
<dbReference type="InterPro" id="IPR051056">
    <property type="entry name" value="Glycosyl_Hydrolase_73"/>
</dbReference>